<dbReference type="Proteomes" id="UP000070174">
    <property type="component" value="Unassembled WGS sequence"/>
</dbReference>
<dbReference type="InterPro" id="IPR025531">
    <property type="entry name" value="DUF4418"/>
</dbReference>
<sequence>MIKMSRKKILGYISAIIGLLLVLAPKFIIPVCPPMENGMFMKCHWMGNMTMGIGAVILVLAIILIVVKDSKISLGLSISNIAIGILEILNAHVLIGGCMKADMACRAKTIPFCTLLSGILILVNIYYCIKERNS</sequence>
<proteinExistence type="predicted"/>
<evidence type="ECO:0000313" key="3">
    <source>
        <dbReference type="Proteomes" id="UP000070174"/>
    </source>
</evidence>
<keyword evidence="1" id="KW-1133">Transmembrane helix</keyword>
<accession>A0A133PH71</accession>
<reference evidence="2 3" key="1">
    <citation type="submission" date="2016-01" db="EMBL/GenBank/DDBJ databases">
        <authorList>
            <person name="Oliw E.H."/>
        </authorList>
    </citation>
    <scope>NUCLEOTIDE SEQUENCE [LARGE SCALE GENOMIC DNA]</scope>
    <source>
        <strain evidence="2 3">CMW7756A</strain>
    </source>
</reference>
<dbReference type="AlphaFoldDB" id="A0A133PH71"/>
<dbReference type="Pfam" id="PF14387">
    <property type="entry name" value="DUF4418"/>
    <property type="match status" value="1"/>
</dbReference>
<feature type="transmembrane region" description="Helical" evidence="1">
    <location>
        <begin position="74"/>
        <end position="97"/>
    </location>
</feature>
<keyword evidence="1" id="KW-0812">Transmembrane</keyword>
<evidence type="ECO:0008006" key="4">
    <source>
        <dbReference type="Google" id="ProtNLM"/>
    </source>
</evidence>
<organism evidence="2">
    <name type="scientific">Peptoniphilus harei</name>
    <dbReference type="NCBI Taxonomy" id="54005"/>
    <lineage>
        <taxon>Bacteria</taxon>
        <taxon>Bacillati</taxon>
        <taxon>Bacillota</taxon>
        <taxon>Tissierellia</taxon>
        <taxon>Tissierellales</taxon>
        <taxon>Peptoniphilaceae</taxon>
        <taxon>Peptoniphilus</taxon>
    </lineage>
</organism>
<comment type="caution">
    <text evidence="2">The sequence shown here is derived from an EMBL/GenBank/DDBJ whole genome shotgun (WGS) entry which is preliminary data.</text>
</comment>
<feature type="transmembrane region" description="Helical" evidence="1">
    <location>
        <begin position="9"/>
        <end position="29"/>
    </location>
</feature>
<name>A0A133PH71_9FIRM</name>
<dbReference type="EMBL" id="LRQE01000050">
    <property type="protein sequence ID" value="KXA27773.1"/>
    <property type="molecule type" value="Genomic_DNA"/>
</dbReference>
<evidence type="ECO:0000256" key="1">
    <source>
        <dbReference type="SAM" id="Phobius"/>
    </source>
</evidence>
<gene>
    <name evidence="2" type="ORF">HMPREF3229_01844</name>
</gene>
<keyword evidence="1" id="KW-0472">Membrane</keyword>
<feature type="transmembrane region" description="Helical" evidence="1">
    <location>
        <begin position="49"/>
        <end position="67"/>
    </location>
</feature>
<dbReference type="PATRIC" id="fig|54005.3.peg.1807"/>
<feature type="transmembrane region" description="Helical" evidence="1">
    <location>
        <begin position="109"/>
        <end position="129"/>
    </location>
</feature>
<evidence type="ECO:0000313" key="2">
    <source>
        <dbReference type="EMBL" id="KXA27773.1"/>
    </source>
</evidence>
<protein>
    <recommendedName>
        <fullName evidence="4">DUF4418 domain-containing protein</fullName>
    </recommendedName>
</protein>